<keyword evidence="1" id="KW-1133">Transmembrane helix</keyword>
<dbReference type="Pfam" id="PF10028">
    <property type="entry name" value="DUF2270"/>
    <property type="match status" value="1"/>
</dbReference>
<gene>
    <name evidence="2" type="ORF">HG15A2_30710</name>
</gene>
<evidence type="ECO:0000313" key="3">
    <source>
        <dbReference type="Proteomes" id="UP000319852"/>
    </source>
</evidence>
<dbReference type="AlphaFoldDB" id="A0A517MXY8"/>
<accession>A0A517MXY8</accession>
<dbReference type="InterPro" id="IPR014470">
    <property type="entry name" value="UCP01500"/>
</dbReference>
<feature type="transmembrane region" description="Helical" evidence="1">
    <location>
        <begin position="68"/>
        <end position="86"/>
    </location>
</feature>
<name>A0A517MXY8_9BACT</name>
<dbReference type="KEGG" id="amob:HG15A2_30710"/>
<organism evidence="2 3">
    <name type="scientific">Adhaeretor mobilis</name>
    <dbReference type="NCBI Taxonomy" id="1930276"/>
    <lineage>
        <taxon>Bacteria</taxon>
        <taxon>Pseudomonadati</taxon>
        <taxon>Planctomycetota</taxon>
        <taxon>Planctomycetia</taxon>
        <taxon>Pirellulales</taxon>
        <taxon>Lacipirellulaceae</taxon>
        <taxon>Adhaeretor</taxon>
    </lineage>
</organism>
<keyword evidence="1" id="KW-0472">Membrane</keyword>
<proteinExistence type="predicted"/>
<dbReference type="Proteomes" id="UP000319852">
    <property type="component" value="Chromosome"/>
</dbReference>
<evidence type="ECO:0008006" key="4">
    <source>
        <dbReference type="Google" id="ProtNLM"/>
    </source>
</evidence>
<evidence type="ECO:0000256" key="1">
    <source>
        <dbReference type="SAM" id="Phobius"/>
    </source>
</evidence>
<keyword evidence="1" id="KW-0812">Transmembrane</keyword>
<sequence length="237" mass="27859">MDTETTFPQFEDEPLTRAEYIAALAHFYRAEMQRATDWRIRLDTTTNWSIISVMALVSFAMAETERSQVGIVVGMLLVFTFLVIEARRFRFFDVWRSRVRMLEQNFVGPILLRNQQSPVQDWNRKVAADLLRPRYKLTWRQALRVRLVRNYLPMFALLFACWLIKLDSLYANLDHPSVSDFLWQRSNVGDLPMWVSILVVAVLYGYLVGIVALVKRADTPESEYWKEGLREVRDLDT</sequence>
<protein>
    <recommendedName>
        <fullName evidence="4">DUF2270 domain-containing protein</fullName>
    </recommendedName>
</protein>
<dbReference type="OrthoDB" id="9815569at2"/>
<feature type="transmembrane region" description="Helical" evidence="1">
    <location>
        <begin position="191"/>
        <end position="214"/>
    </location>
</feature>
<reference evidence="2 3" key="1">
    <citation type="submission" date="2019-02" db="EMBL/GenBank/DDBJ databases">
        <title>Deep-cultivation of Planctomycetes and their phenomic and genomic characterization uncovers novel biology.</title>
        <authorList>
            <person name="Wiegand S."/>
            <person name="Jogler M."/>
            <person name="Boedeker C."/>
            <person name="Pinto D."/>
            <person name="Vollmers J."/>
            <person name="Rivas-Marin E."/>
            <person name="Kohn T."/>
            <person name="Peeters S.H."/>
            <person name="Heuer A."/>
            <person name="Rast P."/>
            <person name="Oberbeckmann S."/>
            <person name="Bunk B."/>
            <person name="Jeske O."/>
            <person name="Meyerdierks A."/>
            <person name="Storesund J.E."/>
            <person name="Kallscheuer N."/>
            <person name="Luecker S."/>
            <person name="Lage O.M."/>
            <person name="Pohl T."/>
            <person name="Merkel B.J."/>
            <person name="Hornburger P."/>
            <person name="Mueller R.-W."/>
            <person name="Bruemmer F."/>
            <person name="Labrenz M."/>
            <person name="Spormann A.M."/>
            <person name="Op den Camp H."/>
            <person name="Overmann J."/>
            <person name="Amann R."/>
            <person name="Jetten M.S.M."/>
            <person name="Mascher T."/>
            <person name="Medema M.H."/>
            <person name="Devos D.P."/>
            <person name="Kaster A.-K."/>
            <person name="Ovreas L."/>
            <person name="Rohde M."/>
            <person name="Galperin M.Y."/>
            <person name="Jogler C."/>
        </authorList>
    </citation>
    <scope>NUCLEOTIDE SEQUENCE [LARGE SCALE GENOMIC DNA]</scope>
    <source>
        <strain evidence="2 3">HG15A2</strain>
    </source>
</reference>
<dbReference type="PIRSF" id="PIRSF015000">
    <property type="entry name" value="UCP01500"/>
    <property type="match status" value="1"/>
</dbReference>
<feature type="transmembrane region" description="Helical" evidence="1">
    <location>
        <begin position="151"/>
        <end position="171"/>
    </location>
</feature>
<evidence type="ECO:0000313" key="2">
    <source>
        <dbReference type="EMBL" id="QDS99741.1"/>
    </source>
</evidence>
<dbReference type="EMBL" id="CP036263">
    <property type="protein sequence ID" value="QDS99741.1"/>
    <property type="molecule type" value="Genomic_DNA"/>
</dbReference>
<dbReference type="RefSeq" id="WP_145060913.1">
    <property type="nucleotide sequence ID" value="NZ_CP036263.1"/>
</dbReference>
<keyword evidence="3" id="KW-1185">Reference proteome</keyword>